<evidence type="ECO:0000256" key="3">
    <source>
        <dbReference type="ARBA" id="ARBA00022617"/>
    </source>
</evidence>
<dbReference type="RefSeq" id="XP_043038877.1">
    <property type="nucleotide sequence ID" value="XM_043186512.1"/>
</dbReference>
<dbReference type="GO" id="GO:0005829">
    <property type="term" value="C:cytosol"/>
    <property type="evidence" value="ECO:0007669"/>
    <property type="project" value="TreeGrafter"/>
</dbReference>
<evidence type="ECO:0000256" key="5">
    <source>
        <dbReference type="ARBA" id="ARBA00023002"/>
    </source>
</evidence>
<organism evidence="8 9">
    <name type="scientific">Guyanagaster necrorhizus</name>
    <dbReference type="NCBI Taxonomy" id="856835"/>
    <lineage>
        <taxon>Eukaryota</taxon>
        <taxon>Fungi</taxon>
        <taxon>Dikarya</taxon>
        <taxon>Basidiomycota</taxon>
        <taxon>Agaricomycotina</taxon>
        <taxon>Agaricomycetes</taxon>
        <taxon>Agaricomycetidae</taxon>
        <taxon>Agaricales</taxon>
        <taxon>Marasmiineae</taxon>
        <taxon>Physalacriaceae</taxon>
        <taxon>Guyanagaster</taxon>
    </lineage>
</organism>
<keyword evidence="2" id="KW-0575">Peroxidase</keyword>
<sequence>MVDLRLVACSISNTVIASFGFLDGVSNPSVIGFDANPPPGPKLVRADVLLAGEEGDSRAATRPDWSKDGTFLVFQYLLQLVPEFADFLRKPPIIIMPGLSPEDGSELRDAKMVGRWKSGAPIDITPLKDDPELAADPQKNNDFSFEGERDDQFRCPFAAHIRKSRD</sequence>
<dbReference type="GO" id="GO:0046872">
    <property type="term" value="F:metal ion binding"/>
    <property type="evidence" value="ECO:0007669"/>
    <property type="project" value="UniProtKB-KW"/>
</dbReference>
<reference evidence="8" key="1">
    <citation type="submission" date="2020-11" db="EMBL/GenBank/DDBJ databases">
        <title>Adaptations for nitrogen fixation in a non-lichenized fungal sporocarp promotes dispersal by wood-feeding termites.</title>
        <authorList>
            <consortium name="DOE Joint Genome Institute"/>
            <person name="Koch R.A."/>
            <person name="Yoon G."/>
            <person name="Arayal U."/>
            <person name="Lail K."/>
            <person name="Amirebrahimi M."/>
            <person name="Labutti K."/>
            <person name="Lipzen A."/>
            <person name="Riley R."/>
            <person name="Barry K."/>
            <person name="Henrissat B."/>
            <person name="Grigoriev I.V."/>
            <person name="Herr J.R."/>
            <person name="Aime M.C."/>
        </authorList>
    </citation>
    <scope>NUCLEOTIDE SEQUENCE</scope>
    <source>
        <strain evidence="8">MCA 3950</strain>
    </source>
</reference>
<dbReference type="GO" id="GO:0004601">
    <property type="term" value="F:peroxidase activity"/>
    <property type="evidence" value="ECO:0007669"/>
    <property type="project" value="UniProtKB-KW"/>
</dbReference>
<comment type="caution">
    <text evidence="8">The sequence shown here is derived from an EMBL/GenBank/DDBJ whole genome shotgun (WGS) entry which is preliminary data.</text>
</comment>
<dbReference type="OrthoDB" id="3207336at2759"/>
<dbReference type="InterPro" id="IPR011008">
    <property type="entry name" value="Dimeric_a/b-barrel"/>
</dbReference>
<name>A0A9P7VRP7_9AGAR</name>
<dbReference type="GO" id="GO:0020037">
    <property type="term" value="F:heme binding"/>
    <property type="evidence" value="ECO:0007669"/>
    <property type="project" value="InterPro"/>
</dbReference>
<evidence type="ECO:0000256" key="7">
    <source>
        <dbReference type="SAM" id="MobiDB-lite"/>
    </source>
</evidence>
<comment type="cofactor">
    <cofactor evidence="1">
        <name>heme b</name>
        <dbReference type="ChEBI" id="CHEBI:60344"/>
    </cofactor>
</comment>
<evidence type="ECO:0000256" key="6">
    <source>
        <dbReference type="ARBA" id="ARBA00023004"/>
    </source>
</evidence>
<protein>
    <submittedName>
        <fullName evidence="8">Uncharacterized protein</fullName>
    </submittedName>
</protein>
<dbReference type="PANTHER" id="PTHR30521:SF4">
    <property type="entry name" value="DEFERROCHELATASE"/>
    <property type="match status" value="1"/>
</dbReference>
<dbReference type="Proteomes" id="UP000812287">
    <property type="component" value="Unassembled WGS sequence"/>
</dbReference>
<evidence type="ECO:0000313" key="9">
    <source>
        <dbReference type="Proteomes" id="UP000812287"/>
    </source>
</evidence>
<keyword evidence="5" id="KW-0560">Oxidoreductase</keyword>
<dbReference type="EMBL" id="MU250537">
    <property type="protein sequence ID" value="KAG7445377.1"/>
    <property type="molecule type" value="Genomic_DNA"/>
</dbReference>
<keyword evidence="9" id="KW-1185">Reference proteome</keyword>
<dbReference type="GeneID" id="66108809"/>
<dbReference type="PANTHER" id="PTHR30521">
    <property type="entry name" value="DEFERROCHELATASE/PEROXIDASE"/>
    <property type="match status" value="1"/>
</dbReference>
<gene>
    <name evidence="8" type="ORF">BT62DRAFT_933216</name>
</gene>
<dbReference type="InterPro" id="IPR006314">
    <property type="entry name" value="Dyp_peroxidase"/>
</dbReference>
<evidence type="ECO:0000256" key="4">
    <source>
        <dbReference type="ARBA" id="ARBA00022723"/>
    </source>
</evidence>
<evidence type="ECO:0000313" key="8">
    <source>
        <dbReference type="EMBL" id="KAG7445377.1"/>
    </source>
</evidence>
<dbReference type="PROSITE" id="PS51404">
    <property type="entry name" value="DYP_PEROXIDASE"/>
    <property type="match status" value="1"/>
</dbReference>
<evidence type="ECO:0000256" key="1">
    <source>
        <dbReference type="ARBA" id="ARBA00001970"/>
    </source>
</evidence>
<dbReference type="AlphaFoldDB" id="A0A9P7VRP7"/>
<proteinExistence type="predicted"/>
<dbReference type="SUPFAM" id="SSF54909">
    <property type="entry name" value="Dimeric alpha+beta barrel"/>
    <property type="match status" value="1"/>
</dbReference>
<evidence type="ECO:0000256" key="2">
    <source>
        <dbReference type="ARBA" id="ARBA00022559"/>
    </source>
</evidence>
<keyword evidence="4" id="KW-0479">Metal-binding</keyword>
<accession>A0A9P7VRP7</accession>
<keyword evidence="6" id="KW-0408">Iron</keyword>
<keyword evidence="3" id="KW-0349">Heme</keyword>
<feature type="region of interest" description="Disordered" evidence="7">
    <location>
        <begin position="120"/>
        <end position="149"/>
    </location>
</feature>